<dbReference type="EMBL" id="BQNB010016168">
    <property type="protein sequence ID" value="GJT48599.1"/>
    <property type="molecule type" value="Genomic_DNA"/>
</dbReference>
<dbReference type="GO" id="GO:0016301">
    <property type="term" value="F:kinase activity"/>
    <property type="evidence" value="ECO:0007669"/>
    <property type="project" value="UniProtKB-KW"/>
</dbReference>
<dbReference type="PANTHER" id="PTHR35046:SF18">
    <property type="entry name" value="RNA-DIRECTED DNA POLYMERASE"/>
    <property type="match status" value="1"/>
</dbReference>
<reference evidence="2" key="2">
    <citation type="submission" date="2022-01" db="EMBL/GenBank/DDBJ databases">
        <authorList>
            <person name="Yamashiro T."/>
            <person name="Shiraishi A."/>
            <person name="Satake H."/>
            <person name="Nakayama K."/>
        </authorList>
    </citation>
    <scope>NUCLEOTIDE SEQUENCE</scope>
</reference>
<dbReference type="InterPro" id="IPR021109">
    <property type="entry name" value="Peptidase_aspartic_dom_sf"/>
</dbReference>
<feature type="region of interest" description="Disordered" evidence="1">
    <location>
        <begin position="43"/>
        <end position="69"/>
    </location>
</feature>
<keyword evidence="2" id="KW-0808">Transferase</keyword>
<keyword evidence="2" id="KW-0418">Kinase</keyword>
<feature type="compositionally biased region" description="Basic and acidic residues" evidence="1">
    <location>
        <begin position="233"/>
        <end position="251"/>
    </location>
</feature>
<dbReference type="PANTHER" id="PTHR35046">
    <property type="entry name" value="ZINC KNUCKLE (CCHC-TYPE) FAMILY PROTEIN"/>
    <property type="match status" value="1"/>
</dbReference>
<feature type="region of interest" description="Disordered" evidence="1">
    <location>
        <begin position="226"/>
        <end position="251"/>
    </location>
</feature>
<evidence type="ECO:0000256" key="1">
    <source>
        <dbReference type="SAM" id="MobiDB-lite"/>
    </source>
</evidence>
<gene>
    <name evidence="2" type="ORF">Tco_0974756</name>
</gene>
<accession>A0ABQ5ECG1</accession>
<proteinExistence type="predicted"/>
<dbReference type="Proteomes" id="UP001151760">
    <property type="component" value="Unassembled WGS sequence"/>
</dbReference>
<keyword evidence="2" id="KW-0675">Receptor</keyword>
<dbReference type="Gene3D" id="2.40.70.10">
    <property type="entry name" value="Acid Proteases"/>
    <property type="match status" value="1"/>
</dbReference>
<reference evidence="2" key="1">
    <citation type="journal article" date="2022" name="Int. J. Mol. Sci.">
        <title>Draft Genome of Tanacetum Coccineum: Genomic Comparison of Closely Related Tanacetum-Family Plants.</title>
        <authorList>
            <person name="Yamashiro T."/>
            <person name="Shiraishi A."/>
            <person name="Nakayama K."/>
            <person name="Satake H."/>
        </authorList>
    </citation>
    <scope>NUCLEOTIDE SEQUENCE</scope>
</reference>
<sequence length="251" mass="28835">MNDNTTLLQALQAIQQQLHQQSQQQIDQNTKILEALNMNIKEQPKHEHNLYVSSSDENKEGRKKSSNNPYARPVGIMCYQCQEIAHTSNKCRATKPLDLVESDKEHNESEDEGFVISHDVHFVDDDDHSEAFLGSSENIISRDIVTRLKLRPKKHPKSYKIEWIKVVGEVRVTEQCDVLFAMGKYKDPLQFDIVDMDACHVLLGRPWQSDFNMMLSLIKNSWSSSFQEGENDGGPKLKNEIKDSPRIIKLD</sequence>
<evidence type="ECO:0000313" key="3">
    <source>
        <dbReference type="Proteomes" id="UP001151760"/>
    </source>
</evidence>
<name>A0ABQ5ECG1_9ASTR</name>
<dbReference type="CDD" id="cd00303">
    <property type="entry name" value="retropepsin_like"/>
    <property type="match status" value="1"/>
</dbReference>
<protein>
    <submittedName>
        <fullName evidence="2">Receptor protein kinase ZmPK1</fullName>
    </submittedName>
</protein>
<evidence type="ECO:0000313" key="2">
    <source>
        <dbReference type="EMBL" id="GJT48599.1"/>
    </source>
</evidence>
<comment type="caution">
    <text evidence="2">The sequence shown here is derived from an EMBL/GenBank/DDBJ whole genome shotgun (WGS) entry which is preliminary data.</text>
</comment>
<organism evidence="2 3">
    <name type="scientific">Tanacetum coccineum</name>
    <dbReference type="NCBI Taxonomy" id="301880"/>
    <lineage>
        <taxon>Eukaryota</taxon>
        <taxon>Viridiplantae</taxon>
        <taxon>Streptophyta</taxon>
        <taxon>Embryophyta</taxon>
        <taxon>Tracheophyta</taxon>
        <taxon>Spermatophyta</taxon>
        <taxon>Magnoliopsida</taxon>
        <taxon>eudicotyledons</taxon>
        <taxon>Gunneridae</taxon>
        <taxon>Pentapetalae</taxon>
        <taxon>asterids</taxon>
        <taxon>campanulids</taxon>
        <taxon>Asterales</taxon>
        <taxon>Asteraceae</taxon>
        <taxon>Asteroideae</taxon>
        <taxon>Anthemideae</taxon>
        <taxon>Anthemidinae</taxon>
        <taxon>Tanacetum</taxon>
    </lineage>
</organism>
<keyword evidence="3" id="KW-1185">Reference proteome</keyword>